<evidence type="ECO:0000256" key="1">
    <source>
        <dbReference type="ARBA" id="ARBA00030291"/>
    </source>
</evidence>
<evidence type="ECO:0000259" key="5">
    <source>
        <dbReference type="PROSITE" id="PS51819"/>
    </source>
</evidence>
<name>H3NH84_9LACT</name>
<sequence length="129" mass="14914">MTQKLLHTCYRILDREASLKFYTQTFDFEVVRDRKLPEDGFDIIYLQVPGSDFELELTYNYEADPYEIGNGFSHMAIAVDDLKAMHAKCQADGYKTTELKGLPGEDPKYFFVSDPDGYRLEVMEENSMA</sequence>
<evidence type="ECO:0000313" key="6">
    <source>
        <dbReference type="EMBL" id="EHR38139.1"/>
    </source>
</evidence>
<protein>
    <recommendedName>
        <fullName evidence="2">Aldoketomutase</fullName>
    </recommendedName>
    <alternativeName>
        <fullName evidence="1">Ketone-aldehyde mutase</fullName>
    </alternativeName>
    <alternativeName>
        <fullName evidence="3">Methylglyoxalase</fullName>
    </alternativeName>
    <alternativeName>
        <fullName evidence="4">S-D-lactoylglutathione methylglyoxal lyase</fullName>
    </alternativeName>
</protein>
<reference evidence="6 7" key="1">
    <citation type="submission" date="2012-01" db="EMBL/GenBank/DDBJ databases">
        <title>The Genome Sequence of Facklamia languida CCUG 37842.</title>
        <authorList>
            <consortium name="The Broad Institute Genome Sequencing Platform"/>
            <person name="Earl A."/>
            <person name="Ward D."/>
            <person name="Feldgarden M."/>
            <person name="Gevers D."/>
            <person name="Huys G."/>
            <person name="Young S.K."/>
            <person name="Zeng Q."/>
            <person name="Gargeya S."/>
            <person name="Fitzgerald M."/>
            <person name="Haas B."/>
            <person name="Abouelleil A."/>
            <person name="Alvarado L."/>
            <person name="Arachchi H.M."/>
            <person name="Berlin A."/>
            <person name="Chapman S.B."/>
            <person name="Gearin G."/>
            <person name="Goldberg J."/>
            <person name="Griggs A."/>
            <person name="Gujja S."/>
            <person name="Hansen M."/>
            <person name="Heiman D."/>
            <person name="Howarth C."/>
            <person name="Larimer J."/>
            <person name="Lui A."/>
            <person name="MacDonald P.J.P."/>
            <person name="McCowen C."/>
            <person name="Montmayeur A."/>
            <person name="Murphy C."/>
            <person name="Neiman D."/>
            <person name="Pearson M."/>
            <person name="Priest M."/>
            <person name="Roberts A."/>
            <person name="Saif S."/>
            <person name="Shea T."/>
            <person name="Sisk P."/>
            <person name="Stolte C."/>
            <person name="Sykes S."/>
            <person name="Wortman J."/>
            <person name="Nusbaum C."/>
            <person name="Birren B."/>
        </authorList>
    </citation>
    <scope>NUCLEOTIDE SEQUENCE [LARGE SCALE GENOMIC DNA]</scope>
    <source>
        <strain evidence="6 7">CCUG 37842</strain>
    </source>
</reference>
<dbReference type="AlphaFoldDB" id="H3NH84"/>
<evidence type="ECO:0000256" key="2">
    <source>
        <dbReference type="ARBA" id="ARBA00030892"/>
    </source>
</evidence>
<dbReference type="RefSeq" id="WP_006308108.1">
    <property type="nucleotide sequence ID" value="NZ_JH601133.1"/>
</dbReference>
<evidence type="ECO:0000313" key="7">
    <source>
        <dbReference type="Proteomes" id="UP000006190"/>
    </source>
</evidence>
<feature type="domain" description="VOC" evidence="5">
    <location>
        <begin position="4"/>
        <end position="125"/>
    </location>
</feature>
<dbReference type="GO" id="GO:0005737">
    <property type="term" value="C:cytoplasm"/>
    <property type="evidence" value="ECO:0007669"/>
    <property type="project" value="TreeGrafter"/>
</dbReference>
<dbReference type="STRING" id="883113.HMPREF9708_00223"/>
<dbReference type="OrthoDB" id="192739at2"/>
<keyword evidence="7" id="KW-1185">Reference proteome</keyword>
<organism evidence="6 7">
    <name type="scientific">Facklamia languida CCUG 37842</name>
    <dbReference type="NCBI Taxonomy" id="883113"/>
    <lineage>
        <taxon>Bacteria</taxon>
        <taxon>Bacillati</taxon>
        <taxon>Bacillota</taxon>
        <taxon>Bacilli</taxon>
        <taxon>Lactobacillales</taxon>
        <taxon>Aerococcaceae</taxon>
        <taxon>Facklamia</taxon>
    </lineage>
</organism>
<dbReference type="GO" id="GO:0004462">
    <property type="term" value="F:lactoylglutathione lyase activity"/>
    <property type="evidence" value="ECO:0007669"/>
    <property type="project" value="TreeGrafter"/>
</dbReference>
<dbReference type="PATRIC" id="fig|883113.3.peg.223"/>
<dbReference type="Proteomes" id="UP000006190">
    <property type="component" value="Unassembled WGS sequence"/>
</dbReference>
<dbReference type="PANTHER" id="PTHR46036">
    <property type="entry name" value="LACTOYLGLUTATHIONE LYASE"/>
    <property type="match status" value="1"/>
</dbReference>
<evidence type="ECO:0000256" key="4">
    <source>
        <dbReference type="ARBA" id="ARBA00033298"/>
    </source>
</evidence>
<keyword evidence="6" id="KW-0456">Lyase</keyword>
<gene>
    <name evidence="6" type="ORF">HMPREF9708_00223</name>
</gene>
<dbReference type="Pfam" id="PF00903">
    <property type="entry name" value="Glyoxalase"/>
    <property type="match status" value="1"/>
</dbReference>
<dbReference type="InterPro" id="IPR004360">
    <property type="entry name" value="Glyas_Fos-R_dOase_dom"/>
</dbReference>
<comment type="caution">
    <text evidence="6">The sequence shown here is derived from an EMBL/GenBank/DDBJ whole genome shotgun (WGS) entry which is preliminary data.</text>
</comment>
<dbReference type="eggNOG" id="COG0346">
    <property type="taxonomic scope" value="Bacteria"/>
</dbReference>
<dbReference type="GO" id="GO:0019243">
    <property type="term" value="P:methylglyoxal catabolic process to D-lactate via S-lactoyl-glutathione"/>
    <property type="evidence" value="ECO:0007669"/>
    <property type="project" value="TreeGrafter"/>
</dbReference>
<dbReference type="HOGENOM" id="CLU_046006_8_4_9"/>
<dbReference type="InterPro" id="IPR029068">
    <property type="entry name" value="Glyas_Bleomycin-R_OHBP_Dase"/>
</dbReference>
<dbReference type="PANTHER" id="PTHR46036:SF5">
    <property type="entry name" value="LACTOYLGLUTATHIONE LYASE"/>
    <property type="match status" value="1"/>
</dbReference>
<dbReference type="EMBL" id="AGEG01000002">
    <property type="protein sequence ID" value="EHR38139.1"/>
    <property type="molecule type" value="Genomic_DNA"/>
</dbReference>
<accession>H3NH84</accession>
<dbReference type="PROSITE" id="PS51819">
    <property type="entry name" value="VOC"/>
    <property type="match status" value="1"/>
</dbReference>
<dbReference type="SUPFAM" id="SSF54593">
    <property type="entry name" value="Glyoxalase/Bleomycin resistance protein/Dihydroxybiphenyl dioxygenase"/>
    <property type="match status" value="1"/>
</dbReference>
<dbReference type="InterPro" id="IPR037523">
    <property type="entry name" value="VOC_core"/>
</dbReference>
<evidence type="ECO:0000256" key="3">
    <source>
        <dbReference type="ARBA" id="ARBA00032460"/>
    </source>
</evidence>
<proteinExistence type="predicted"/>
<dbReference type="Gene3D" id="3.10.180.10">
    <property type="entry name" value="2,3-Dihydroxybiphenyl 1,2-Dioxygenase, domain 1"/>
    <property type="match status" value="1"/>
</dbReference>